<dbReference type="PRINTS" id="PR00032">
    <property type="entry name" value="HTHARAC"/>
</dbReference>
<dbReference type="PROSITE" id="PS01124">
    <property type="entry name" value="HTH_ARAC_FAMILY_2"/>
    <property type="match status" value="1"/>
</dbReference>
<organism evidence="5 6">
    <name type="scientific">Streptomyces canarius</name>
    <dbReference type="NCBI Taxonomy" id="285453"/>
    <lineage>
        <taxon>Bacteria</taxon>
        <taxon>Bacillati</taxon>
        <taxon>Actinomycetota</taxon>
        <taxon>Actinomycetes</taxon>
        <taxon>Kitasatosporales</taxon>
        <taxon>Streptomycetaceae</taxon>
        <taxon>Streptomyces</taxon>
    </lineage>
</organism>
<dbReference type="SMART" id="SM00342">
    <property type="entry name" value="HTH_ARAC"/>
    <property type="match status" value="1"/>
</dbReference>
<dbReference type="Pfam" id="PF12833">
    <property type="entry name" value="HTH_18"/>
    <property type="match status" value="1"/>
</dbReference>
<comment type="caution">
    <text evidence="5">The sequence shown here is derived from an EMBL/GenBank/DDBJ whole genome shotgun (WGS) entry which is preliminary data.</text>
</comment>
<protein>
    <recommendedName>
        <fullName evidence="4">HTH araC/xylS-type domain-containing protein</fullName>
    </recommendedName>
</protein>
<keyword evidence="2" id="KW-0238">DNA-binding</keyword>
<dbReference type="EMBL" id="BMVN01000011">
    <property type="protein sequence ID" value="GHA28526.1"/>
    <property type="molecule type" value="Genomic_DNA"/>
</dbReference>
<evidence type="ECO:0000256" key="2">
    <source>
        <dbReference type="ARBA" id="ARBA00023125"/>
    </source>
</evidence>
<dbReference type="InterPro" id="IPR020449">
    <property type="entry name" value="Tscrpt_reg_AraC-type_HTH"/>
</dbReference>
<sequence>MVARQVQDRVRQVVIRALDGRQVCGERAAVTHRRDLHVEGARGERGQHIVEITPGTLCVRDAQVPREFSYRTGTRAQVLLVPSEALADAGLGQLPALTLVSPNTPEARLLPRQLHLIGETRGGLGPAGVRDTRQSVSQLLGKHTVSAVAARWHFADMSHFSRTFKRHFGETPSSLAH</sequence>
<dbReference type="SUPFAM" id="SSF46689">
    <property type="entry name" value="Homeodomain-like"/>
    <property type="match status" value="1"/>
</dbReference>
<dbReference type="InterPro" id="IPR009057">
    <property type="entry name" value="Homeodomain-like_sf"/>
</dbReference>
<dbReference type="Gene3D" id="1.10.10.60">
    <property type="entry name" value="Homeodomain-like"/>
    <property type="match status" value="1"/>
</dbReference>
<evidence type="ECO:0000313" key="5">
    <source>
        <dbReference type="EMBL" id="GHA28526.1"/>
    </source>
</evidence>
<keyword evidence="1" id="KW-0805">Transcription regulation</keyword>
<evidence type="ECO:0000313" key="6">
    <source>
        <dbReference type="Proteomes" id="UP000653644"/>
    </source>
</evidence>
<evidence type="ECO:0000256" key="1">
    <source>
        <dbReference type="ARBA" id="ARBA00023015"/>
    </source>
</evidence>
<evidence type="ECO:0000259" key="4">
    <source>
        <dbReference type="PROSITE" id="PS01124"/>
    </source>
</evidence>
<name>A0ABQ3CPD1_9ACTN</name>
<reference evidence="6" key="1">
    <citation type="journal article" date="2019" name="Int. J. Syst. Evol. Microbiol.">
        <title>The Global Catalogue of Microorganisms (GCM) 10K type strain sequencing project: providing services to taxonomists for standard genome sequencing and annotation.</title>
        <authorList>
            <consortium name="The Broad Institute Genomics Platform"/>
            <consortium name="The Broad Institute Genome Sequencing Center for Infectious Disease"/>
            <person name="Wu L."/>
            <person name="Ma J."/>
        </authorList>
    </citation>
    <scope>NUCLEOTIDE SEQUENCE [LARGE SCALE GENOMIC DNA]</scope>
    <source>
        <strain evidence="6">JCM 4733</strain>
    </source>
</reference>
<feature type="domain" description="HTH araC/xylS-type" evidence="4">
    <location>
        <begin position="144"/>
        <end position="177"/>
    </location>
</feature>
<gene>
    <name evidence="5" type="ORF">GCM10010345_36560</name>
</gene>
<dbReference type="Proteomes" id="UP000653644">
    <property type="component" value="Unassembled WGS sequence"/>
</dbReference>
<accession>A0ABQ3CPD1</accession>
<keyword evidence="6" id="KW-1185">Reference proteome</keyword>
<dbReference type="InterPro" id="IPR018060">
    <property type="entry name" value="HTH_AraC"/>
</dbReference>
<evidence type="ECO:0000256" key="3">
    <source>
        <dbReference type="ARBA" id="ARBA00023163"/>
    </source>
</evidence>
<proteinExistence type="predicted"/>
<keyword evidence="3" id="KW-0804">Transcription</keyword>